<feature type="region of interest" description="Disordered" evidence="1">
    <location>
        <begin position="89"/>
        <end position="109"/>
    </location>
</feature>
<keyword evidence="2" id="KW-1133">Transmembrane helix</keyword>
<dbReference type="InterPro" id="IPR025295">
    <property type="entry name" value="eCIS_core_dom"/>
</dbReference>
<protein>
    <recommendedName>
        <fullName evidence="3">eCIS core domain-containing protein</fullName>
    </recommendedName>
</protein>
<feature type="region of interest" description="Disordered" evidence="1">
    <location>
        <begin position="1"/>
        <end position="27"/>
    </location>
</feature>
<feature type="region of interest" description="Disordered" evidence="1">
    <location>
        <begin position="326"/>
        <end position="348"/>
    </location>
</feature>
<feature type="region of interest" description="Disordered" evidence="1">
    <location>
        <begin position="157"/>
        <end position="195"/>
    </location>
</feature>
<keyword evidence="2" id="KW-0812">Transmembrane</keyword>
<accession>A0A1I6I1S0</accession>
<dbReference type="EMBL" id="FOYS01000004">
    <property type="protein sequence ID" value="SFR60645.1"/>
    <property type="molecule type" value="Genomic_DNA"/>
</dbReference>
<evidence type="ECO:0000256" key="2">
    <source>
        <dbReference type="SAM" id="Phobius"/>
    </source>
</evidence>
<feature type="compositionally biased region" description="Polar residues" evidence="1">
    <location>
        <begin position="95"/>
        <end position="108"/>
    </location>
</feature>
<sequence length="748" mass="80546">MTEAVRMHRRRDGEKSEGSGGVRCSTGAICEHQGPAVERVSTRPTTSVHRLHRTLGNQRIQRMSRNTVRPLSVAPANGTEEREAERVATRVARSPEQTSVSNGDSSDLGQPLGEVCPRCRERLSRGEPLACPDCEETLQRTRPAAVQRLVTRVPVSRSRCLSDNRPTPQTGGSSMLERAPSVVSDAVRSPGRPLDATTRTFMESRFGTDFGTVRVHTGERADVAARSVDARAFAVGEHIAFAAGEYRPTTRSGRFLLAHELTHTLQQGSRARLVQRRTTRGAGGCGPPRAVDEDEEGPLRAGAVAHAQIQSFLFGSGIFAEQEVPRATKRHMDDTGCQPPSRNPGRADLWRDGFTVQVGEIKPIGFADSYGIPEAKHYIRRANQSVDRVLGPEMRPSGCGNQPAGEDDLRFAADVGVLGPIAVPTSFEMLTGVLTNDTVIGSFDGDRDRTLKARLTSPGAVGYWCTGGASETLPCDASSEQVTEFLDRVTSSAYHEVDRFLEERFVQPIDKAIDQMDLRQLLTAGNEYFGERVRALVATQFGVPLATIPQLDQETVERIARLVESNVRGPVRSMSRTLARRLKNILLGEMRRLLRESVRILLRQAVAAACVGVPVVTLAALMDQFRKLLEEEARRLVPVAVQSVLATLATAMLQEVAAAINAIEQAIESFFEAVLTVAEKVLMIIGAFIVAAAIFAFVVGVAILLAKAAAAAGVAGAVAAGAALVLVVLSRAIDTLMGSDGTEGGDTA</sequence>
<feature type="region of interest" description="Disordered" evidence="1">
    <location>
        <begin position="268"/>
        <end position="296"/>
    </location>
</feature>
<feature type="transmembrane region" description="Helical" evidence="2">
    <location>
        <begin position="709"/>
        <end position="729"/>
    </location>
</feature>
<evidence type="ECO:0000256" key="1">
    <source>
        <dbReference type="SAM" id="MobiDB-lite"/>
    </source>
</evidence>
<keyword evidence="2" id="KW-0472">Membrane</keyword>
<feature type="transmembrane region" description="Helical" evidence="2">
    <location>
        <begin position="681"/>
        <end position="703"/>
    </location>
</feature>
<proteinExistence type="predicted"/>
<evidence type="ECO:0000313" key="4">
    <source>
        <dbReference type="EMBL" id="SFR60645.1"/>
    </source>
</evidence>
<keyword evidence="5" id="KW-1185">Reference proteome</keyword>
<reference evidence="5" key="1">
    <citation type="submission" date="2016-10" db="EMBL/GenBank/DDBJ databases">
        <authorList>
            <person name="Varghese N."/>
            <person name="Submissions S."/>
        </authorList>
    </citation>
    <scope>NUCLEOTIDE SEQUENCE [LARGE SCALE GENOMIC DNA]</scope>
    <source>
        <strain evidence="5">CGMCC 1.8711</strain>
    </source>
</reference>
<dbReference type="Proteomes" id="UP000243250">
    <property type="component" value="Unassembled WGS sequence"/>
</dbReference>
<organism evidence="4 5">
    <name type="scientific">Halogeometricum limi</name>
    <dbReference type="NCBI Taxonomy" id="555875"/>
    <lineage>
        <taxon>Archaea</taxon>
        <taxon>Methanobacteriati</taxon>
        <taxon>Methanobacteriota</taxon>
        <taxon>Stenosarchaea group</taxon>
        <taxon>Halobacteria</taxon>
        <taxon>Halobacteriales</taxon>
        <taxon>Haloferacaceae</taxon>
        <taxon>Halogeometricum</taxon>
    </lineage>
</organism>
<gene>
    <name evidence="4" type="ORF">SAMN04488124_2707</name>
</gene>
<feature type="compositionally biased region" description="Polar residues" evidence="1">
    <location>
        <begin position="159"/>
        <end position="173"/>
    </location>
</feature>
<evidence type="ECO:0000259" key="3">
    <source>
        <dbReference type="Pfam" id="PF13699"/>
    </source>
</evidence>
<dbReference type="AlphaFoldDB" id="A0A1I6I1S0"/>
<name>A0A1I6I1S0_9EURY</name>
<evidence type="ECO:0000313" key="5">
    <source>
        <dbReference type="Proteomes" id="UP000243250"/>
    </source>
</evidence>
<dbReference type="Pfam" id="PF13699">
    <property type="entry name" value="eCIS_core"/>
    <property type="match status" value="1"/>
</dbReference>
<dbReference type="STRING" id="555875.SAMN04488124_2707"/>
<feature type="domain" description="eCIS core" evidence="3">
    <location>
        <begin position="193"/>
        <end position="269"/>
    </location>
</feature>
<feature type="transmembrane region" description="Helical" evidence="2">
    <location>
        <begin position="600"/>
        <end position="621"/>
    </location>
</feature>